<sequence>MSMRDFQRLRELVLPLEVFRYDLTYKDVDTLEVRLGDLVPASVTQLVLHSDGTAPDDWTALRLLFHDFGAMKAARFPALDKIVSDCAFVEDEYESLYEQIALENEDQSSHGRG</sequence>
<dbReference type="GeneID" id="92087703"/>
<gene>
    <name evidence="1" type="ORF">PG994_003231</name>
</gene>
<proteinExistence type="predicted"/>
<dbReference type="Proteomes" id="UP001480595">
    <property type="component" value="Unassembled WGS sequence"/>
</dbReference>
<reference evidence="1 2" key="1">
    <citation type="submission" date="2023-01" db="EMBL/GenBank/DDBJ databases">
        <title>Analysis of 21 Apiospora genomes using comparative genomics revels a genus with tremendous synthesis potential of carbohydrate active enzymes and secondary metabolites.</title>
        <authorList>
            <person name="Sorensen T."/>
        </authorList>
    </citation>
    <scope>NUCLEOTIDE SEQUENCE [LARGE SCALE GENOMIC DNA]</scope>
    <source>
        <strain evidence="1 2">CBS 135458</strain>
    </source>
</reference>
<evidence type="ECO:0000313" key="2">
    <source>
        <dbReference type="Proteomes" id="UP001480595"/>
    </source>
</evidence>
<evidence type="ECO:0000313" key="1">
    <source>
        <dbReference type="EMBL" id="KAK8075959.1"/>
    </source>
</evidence>
<name>A0ABR1VXL1_9PEZI</name>
<protein>
    <submittedName>
        <fullName evidence="1">Uncharacterized protein</fullName>
    </submittedName>
</protein>
<dbReference type="RefSeq" id="XP_066718918.1">
    <property type="nucleotide sequence ID" value="XM_066854640.1"/>
</dbReference>
<keyword evidence="2" id="KW-1185">Reference proteome</keyword>
<accession>A0ABR1VXL1</accession>
<dbReference type="EMBL" id="JAQQWL010000004">
    <property type="protein sequence ID" value="KAK8075959.1"/>
    <property type="molecule type" value="Genomic_DNA"/>
</dbReference>
<comment type="caution">
    <text evidence="1">The sequence shown here is derived from an EMBL/GenBank/DDBJ whole genome shotgun (WGS) entry which is preliminary data.</text>
</comment>
<organism evidence="1 2">
    <name type="scientific">Apiospora phragmitis</name>
    <dbReference type="NCBI Taxonomy" id="2905665"/>
    <lineage>
        <taxon>Eukaryota</taxon>
        <taxon>Fungi</taxon>
        <taxon>Dikarya</taxon>
        <taxon>Ascomycota</taxon>
        <taxon>Pezizomycotina</taxon>
        <taxon>Sordariomycetes</taxon>
        <taxon>Xylariomycetidae</taxon>
        <taxon>Amphisphaeriales</taxon>
        <taxon>Apiosporaceae</taxon>
        <taxon>Apiospora</taxon>
    </lineage>
</organism>